<protein>
    <recommendedName>
        <fullName evidence="3">DUF507 domain-containing protein</fullName>
    </recommendedName>
</protein>
<dbReference type="EMBL" id="BX571662">
    <property type="protein sequence ID" value="CAE11051.1"/>
    <property type="molecule type" value="Genomic_DNA"/>
</dbReference>
<evidence type="ECO:0000313" key="1">
    <source>
        <dbReference type="EMBL" id="CAE11051.1"/>
    </source>
</evidence>
<gene>
    <name evidence="1" type="ordered locus">WS2051</name>
</gene>
<dbReference type="STRING" id="273121.WS2051"/>
<proteinExistence type="predicted"/>
<sequence length="234" mass="27373">MIFAFVFDRDYYSLGLVLLALFSAQSPYGGLSLEIYLKSCRIQQNYTRLNTMKLRLPHAPYVANKIALDLVSSGYIELGSNMEKISQIAKHFLEENIKKEAALEEKVRLLLEANLEEIEFLRVDERQFFWMAKKKLAEEEGFILAKDDRYSHLSHQILDELIKEEVIDFGVSDTIIKNVIFKAIDGYVKIYESIEDVVIEKIENYKRKIIAGTEEYDMVFEKLYEEELKKRGFL</sequence>
<reference evidence="1 2" key="1">
    <citation type="journal article" date="2003" name="Proc. Natl. Acad. Sci. U.S.A.">
        <title>Complete genome sequence and analysis of Wolinella succinogenes.</title>
        <authorList>
            <person name="Baar C."/>
            <person name="Eppinger M."/>
            <person name="Raddatz G."/>
            <person name="Simon JM."/>
            <person name="Lanz C."/>
            <person name="Klimmek O."/>
            <person name="Nandakumar R."/>
            <person name="Gross R."/>
            <person name="Rosinus A."/>
            <person name="Keller H."/>
            <person name="Jagtap P."/>
            <person name="Linke B."/>
            <person name="Meyer F."/>
            <person name="Lederer H."/>
            <person name="Schuster S.C."/>
        </authorList>
    </citation>
    <scope>NUCLEOTIDE SEQUENCE [LARGE SCALE GENOMIC DNA]</scope>
    <source>
        <strain evidence="2">ATCC 29543 / DSM 1740 / CCUG 13145 / JCM 31913 / LMG 7466 / NCTC 11488 / FDC 602W</strain>
    </source>
</reference>
<name>Q7MQS4_WOLSU</name>
<dbReference type="InterPro" id="IPR007463">
    <property type="entry name" value="DUF507"/>
</dbReference>
<evidence type="ECO:0008006" key="3">
    <source>
        <dbReference type="Google" id="ProtNLM"/>
    </source>
</evidence>
<organism evidence="2">
    <name type="scientific">Wolinella succinogenes (strain ATCC 29543 / DSM 1740 / CCUG 13145 / JCM 31913 / LMG 7466 / NCTC 11488 / FDC 602W)</name>
    <name type="common">Vibrio succinogenes</name>
    <dbReference type="NCBI Taxonomy" id="273121"/>
    <lineage>
        <taxon>Bacteria</taxon>
        <taxon>Pseudomonadati</taxon>
        <taxon>Campylobacterota</taxon>
        <taxon>Epsilonproteobacteria</taxon>
        <taxon>Campylobacterales</taxon>
        <taxon>Helicobacteraceae</taxon>
        <taxon>Wolinella</taxon>
    </lineage>
</organism>
<accession>Q7MQS4</accession>
<dbReference type="HOGENOM" id="CLU_103381_0_0_7"/>
<dbReference type="AlphaFoldDB" id="Q7MQS4"/>
<evidence type="ECO:0000313" key="2">
    <source>
        <dbReference type="Proteomes" id="UP000000422"/>
    </source>
</evidence>
<dbReference type="eggNOG" id="COG2952">
    <property type="taxonomic scope" value="Bacteria"/>
</dbReference>
<dbReference type="Pfam" id="PF04368">
    <property type="entry name" value="DUF507"/>
    <property type="match status" value="1"/>
</dbReference>
<dbReference type="KEGG" id="wsu:WS2051"/>
<dbReference type="Proteomes" id="UP000000422">
    <property type="component" value="Chromosome"/>
</dbReference>
<keyword evidence="2" id="KW-1185">Reference proteome</keyword>